<dbReference type="PRINTS" id="PR01862">
    <property type="entry name" value="BCL2FAMILY"/>
</dbReference>
<dbReference type="SUPFAM" id="SSF56854">
    <property type="entry name" value="Bcl-2 inhibitors of programmed cell death"/>
    <property type="match status" value="1"/>
</dbReference>
<name>A0A8X6G0P3_TRICU</name>
<dbReference type="EMBL" id="BMAO01014121">
    <property type="protein sequence ID" value="GFQ93023.1"/>
    <property type="molecule type" value="Genomic_DNA"/>
</dbReference>
<evidence type="ECO:0000259" key="3">
    <source>
        <dbReference type="SMART" id="SM00337"/>
    </source>
</evidence>
<dbReference type="GO" id="GO:0008630">
    <property type="term" value="P:intrinsic apoptotic signaling pathway in response to DNA damage"/>
    <property type="evidence" value="ECO:0007669"/>
    <property type="project" value="TreeGrafter"/>
</dbReference>
<protein>
    <submittedName>
        <fullName evidence="4">Apoptosis regulator BAX</fullName>
    </submittedName>
</protein>
<sequence length="222" mass="24646">MAPNLLARTAFVRGDFDSTNSQCVDEKSVSIDFILQNVYSHLIKDGANFRALCPANHSEEELIPHLLDVVDDFKQDFIDTIKGLYSELEFSVDTSGSIIQGVANELFCEGITWSRIIAFFVFVGELTLQYLANNYPPSIVEVIYECFSKLVKETLINWISDHGGWEGVRSLSKKRDDSNRGITTPTPNGSLDKGWANSILYSTVKMFGTIAFLANSSGSNLP</sequence>
<dbReference type="OrthoDB" id="6021377at2759"/>
<dbReference type="InterPro" id="IPR036834">
    <property type="entry name" value="Bcl-2-like_sf"/>
</dbReference>
<dbReference type="CDD" id="cd06845">
    <property type="entry name" value="Bcl-2_like"/>
    <property type="match status" value="1"/>
</dbReference>
<reference evidence="4" key="1">
    <citation type="submission" date="2020-07" db="EMBL/GenBank/DDBJ databases">
        <title>Multicomponent nature underlies the extraordinary mechanical properties of spider dragline silk.</title>
        <authorList>
            <person name="Kono N."/>
            <person name="Nakamura H."/>
            <person name="Mori M."/>
            <person name="Yoshida Y."/>
            <person name="Ohtoshi R."/>
            <person name="Malay A.D."/>
            <person name="Moran D.A.P."/>
            <person name="Tomita M."/>
            <person name="Numata K."/>
            <person name="Arakawa K."/>
        </authorList>
    </citation>
    <scope>NUCLEOTIDE SEQUENCE</scope>
</reference>
<dbReference type="GO" id="GO:0051400">
    <property type="term" value="F:BH domain binding"/>
    <property type="evidence" value="ECO:0007669"/>
    <property type="project" value="TreeGrafter"/>
</dbReference>
<dbReference type="InterPro" id="IPR002475">
    <property type="entry name" value="Bcl2-like"/>
</dbReference>
<dbReference type="AlphaFoldDB" id="A0A8X6G0P3"/>
<dbReference type="Pfam" id="PF00452">
    <property type="entry name" value="Bcl-2"/>
    <property type="match status" value="1"/>
</dbReference>
<feature type="domain" description="Bcl-2 Bcl-2 homology region 1-3" evidence="3">
    <location>
        <begin position="66"/>
        <end position="165"/>
    </location>
</feature>
<dbReference type="SMART" id="SM00337">
    <property type="entry name" value="BCL"/>
    <property type="match status" value="1"/>
</dbReference>
<dbReference type="InterPro" id="IPR026298">
    <property type="entry name" value="Bcl-2_fam"/>
</dbReference>
<evidence type="ECO:0000256" key="1">
    <source>
        <dbReference type="ARBA" id="ARBA00009458"/>
    </source>
</evidence>
<evidence type="ECO:0000256" key="2">
    <source>
        <dbReference type="ARBA" id="ARBA00022703"/>
    </source>
</evidence>
<dbReference type="GO" id="GO:0001836">
    <property type="term" value="P:release of cytochrome c from mitochondria"/>
    <property type="evidence" value="ECO:0007669"/>
    <property type="project" value="TreeGrafter"/>
</dbReference>
<dbReference type="InterPro" id="IPR046371">
    <property type="entry name" value="Bcl-2_BH1-3"/>
</dbReference>
<organism evidence="4 5">
    <name type="scientific">Trichonephila clavata</name>
    <name type="common">Joro spider</name>
    <name type="synonym">Nephila clavata</name>
    <dbReference type="NCBI Taxonomy" id="2740835"/>
    <lineage>
        <taxon>Eukaryota</taxon>
        <taxon>Metazoa</taxon>
        <taxon>Ecdysozoa</taxon>
        <taxon>Arthropoda</taxon>
        <taxon>Chelicerata</taxon>
        <taxon>Arachnida</taxon>
        <taxon>Araneae</taxon>
        <taxon>Araneomorphae</taxon>
        <taxon>Entelegynae</taxon>
        <taxon>Araneoidea</taxon>
        <taxon>Nephilidae</taxon>
        <taxon>Trichonephila</taxon>
    </lineage>
</organism>
<keyword evidence="5" id="KW-1185">Reference proteome</keyword>
<accession>A0A8X6G0P3</accession>
<dbReference type="GO" id="GO:0042981">
    <property type="term" value="P:regulation of apoptotic process"/>
    <property type="evidence" value="ECO:0007669"/>
    <property type="project" value="InterPro"/>
</dbReference>
<comment type="similarity">
    <text evidence="1">Belongs to the Bcl-2 family.</text>
</comment>
<keyword evidence="2" id="KW-0053">Apoptosis</keyword>
<proteinExistence type="inferred from homology"/>
<dbReference type="Proteomes" id="UP000887116">
    <property type="component" value="Unassembled WGS sequence"/>
</dbReference>
<gene>
    <name evidence="4" type="primary">X975_14728</name>
    <name evidence="4" type="ORF">TNCT_189841</name>
</gene>
<dbReference type="Gene3D" id="1.10.437.10">
    <property type="entry name" value="Blc2-like"/>
    <property type="match status" value="1"/>
</dbReference>
<dbReference type="GO" id="GO:0005741">
    <property type="term" value="C:mitochondrial outer membrane"/>
    <property type="evidence" value="ECO:0007669"/>
    <property type="project" value="TreeGrafter"/>
</dbReference>
<evidence type="ECO:0000313" key="5">
    <source>
        <dbReference type="Proteomes" id="UP000887116"/>
    </source>
</evidence>
<comment type="caution">
    <text evidence="4">The sequence shown here is derived from an EMBL/GenBank/DDBJ whole genome shotgun (WGS) entry which is preliminary data.</text>
</comment>
<evidence type="ECO:0000313" key="4">
    <source>
        <dbReference type="EMBL" id="GFQ93023.1"/>
    </source>
</evidence>
<dbReference type="PANTHER" id="PTHR11256">
    <property type="entry name" value="BCL-2 RELATED"/>
    <property type="match status" value="1"/>
</dbReference>
<dbReference type="PROSITE" id="PS50062">
    <property type="entry name" value="BCL2_FAMILY"/>
    <property type="match status" value="1"/>
</dbReference>
<dbReference type="GO" id="GO:0097192">
    <property type="term" value="P:extrinsic apoptotic signaling pathway in absence of ligand"/>
    <property type="evidence" value="ECO:0007669"/>
    <property type="project" value="TreeGrafter"/>
</dbReference>